<protein>
    <submittedName>
        <fullName evidence="2">Uncharacterized protein</fullName>
    </submittedName>
</protein>
<gene>
    <name evidence="2" type="ORF">HCCG_00030</name>
</gene>
<evidence type="ECO:0000256" key="1">
    <source>
        <dbReference type="SAM" id="Phobius"/>
    </source>
</evidence>
<feature type="transmembrane region" description="Helical" evidence="1">
    <location>
        <begin position="12"/>
        <end position="37"/>
    </location>
</feature>
<name>A0ABN0B9U8_9HELI</name>
<dbReference type="Proteomes" id="UP000005755">
    <property type="component" value="Unassembled WGS sequence"/>
</dbReference>
<dbReference type="EMBL" id="DS990391">
    <property type="protein sequence ID" value="EFR45484.1"/>
    <property type="molecule type" value="Genomic_DNA"/>
</dbReference>
<accession>A0ABN0B9U8</accession>
<keyword evidence="1" id="KW-0472">Membrane</keyword>
<keyword evidence="1" id="KW-1133">Transmembrane helix</keyword>
<keyword evidence="3" id="KW-1185">Reference proteome</keyword>
<proteinExistence type="predicted"/>
<keyword evidence="1" id="KW-0812">Transmembrane</keyword>
<evidence type="ECO:0000313" key="3">
    <source>
        <dbReference type="Proteomes" id="UP000005755"/>
    </source>
</evidence>
<sequence length="63" mass="7579">MPFFVLSFLFQICYHLFLFQLILIFLHCFTALILSFMRLQIHEPKKSYGKITSEKNGVKDFFK</sequence>
<evidence type="ECO:0000313" key="2">
    <source>
        <dbReference type="EMBL" id="EFR45484.1"/>
    </source>
</evidence>
<organism evidence="2 3">
    <name type="scientific">Helicobacter cinaedi CCUG 18818 = ATCC BAA-847</name>
    <dbReference type="NCBI Taxonomy" id="537971"/>
    <lineage>
        <taxon>Bacteria</taxon>
        <taxon>Pseudomonadati</taxon>
        <taxon>Campylobacterota</taxon>
        <taxon>Epsilonproteobacteria</taxon>
        <taxon>Campylobacterales</taxon>
        <taxon>Helicobacteraceae</taxon>
        <taxon>Helicobacter</taxon>
    </lineage>
</organism>
<reference evidence="3" key="1">
    <citation type="journal article" date="2014" name="Genome Announc.">
        <title>Draft genome sequences of six enterohepatic helicobacter species isolated from humans and one from rhesus macaques.</title>
        <authorList>
            <person name="Shen Z."/>
            <person name="Sheh A."/>
            <person name="Young S.K."/>
            <person name="Abouelliel A."/>
            <person name="Ward D.V."/>
            <person name="Earl A.M."/>
            <person name="Fox J.G."/>
        </authorList>
    </citation>
    <scope>NUCLEOTIDE SEQUENCE [LARGE SCALE GENOMIC DNA]</scope>
    <source>
        <strain evidence="3">CCUG 18818</strain>
    </source>
</reference>